<gene>
    <name evidence="6" type="ORF">WMO23_00245</name>
</gene>
<evidence type="ECO:0000259" key="5">
    <source>
        <dbReference type="PROSITE" id="PS51078"/>
    </source>
</evidence>
<accession>A0ABV1CUG7</accession>
<keyword evidence="3" id="KW-0804">Transcription</keyword>
<dbReference type="PANTHER" id="PTHR30136:SF24">
    <property type="entry name" value="HTH-TYPE TRANSCRIPTIONAL REPRESSOR ALLR"/>
    <property type="match status" value="1"/>
</dbReference>
<dbReference type="SMART" id="SM00346">
    <property type="entry name" value="HTH_ICLR"/>
    <property type="match status" value="1"/>
</dbReference>
<dbReference type="RefSeq" id="WP_296819057.1">
    <property type="nucleotide sequence ID" value="NZ_JBBMEU010000001.1"/>
</dbReference>
<dbReference type="Proteomes" id="UP001433088">
    <property type="component" value="Unassembled WGS sequence"/>
</dbReference>
<reference evidence="6 7" key="1">
    <citation type="submission" date="2024-03" db="EMBL/GenBank/DDBJ databases">
        <title>Human intestinal bacterial collection.</title>
        <authorList>
            <person name="Pauvert C."/>
            <person name="Hitch T.C.A."/>
            <person name="Clavel T."/>
        </authorList>
    </citation>
    <scope>NUCLEOTIDE SEQUENCE [LARGE SCALE GENOMIC DNA]</scope>
    <source>
        <strain evidence="6 7">CLA-AA-H81</strain>
    </source>
</reference>
<evidence type="ECO:0000259" key="4">
    <source>
        <dbReference type="PROSITE" id="PS51077"/>
    </source>
</evidence>
<evidence type="ECO:0000256" key="1">
    <source>
        <dbReference type="ARBA" id="ARBA00023015"/>
    </source>
</evidence>
<dbReference type="InterPro" id="IPR029016">
    <property type="entry name" value="GAF-like_dom_sf"/>
</dbReference>
<dbReference type="InterPro" id="IPR050707">
    <property type="entry name" value="HTH_MetabolicPath_Reg"/>
</dbReference>
<proteinExistence type="predicted"/>
<feature type="domain" description="IclR-ED" evidence="5">
    <location>
        <begin position="65"/>
        <end position="250"/>
    </location>
</feature>
<dbReference type="InterPro" id="IPR036390">
    <property type="entry name" value="WH_DNA-bd_sf"/>
</dbReference>
<dbReference type="EMBL" id="JBBMEU010000001">
    <property type="protein sequence ID" value="MEQ2421173.1"/>
    <property type="molecule type" value="Genomic_DNA"/>
</dbReference>
<dbReference type="Gene3D" id="1.10.10.10">
    <property type="entry name" value="Winged helix-like DNA-binding domain superfamily/Winged helix DNA-binding domain"/>
    <property type="match status" value="1"/>
</dbReference>
<evidence type="ECO:0000256" key="3">
    <source>
        <dbReference type="ARBA" id="ARBA00023163"/>
    </source>
</evidence>
<dbReference type="InterPro" id="IPR014757">
    <property type="entry name" value="Tscrpt_reg_IclR_C"/>
</dbReference>
<dbReference type="InterPro" id="IPR036388">
    <property type="entry name" value="WH-like_DNA-bd_sf"/>
</dbReference>
<name>A0ABV1CUG7_9FIRM</name>
<dbReference type="SUPFAM" id="SSF55781">
    <property type="entry name" value="GAF domain-like"/>
    <property type="match status" value="1"/>
</dbReference>
<dbReference type="SUPFAM" id="SSF46785">
    <property type="entry name" value="Winged helix' DNA-binding domain"/>
    <property type="match status" value="1"/>
</dbReference>
<dbReference type="PROSITE" id="PS51078">
    <property type="entry name" value="ICLR_ED"/>
    <property type="match status" value="1"/>
</dbReference>
<evidence type="ECO:0000313" key="7">
    <source>
        <dbReference type="Proteomes" id="UP001433088"/>
    </source>
</evidence>
<evidence type="ECO:0000313" key="6">
    <source>
        <dbReference type="EMBL" id="MEQ2421173.1"/>
    </source>
</evidence>
<sequence length="253" mass="28192">MIESIDRALAVLQLFLKEERPLSVTRISKLMDLHKSTVSRTMDTLERRGFVQKDSETGKYWLGLQVYALGMLFREKDAFPKVAYPYAKALSLQCNEGVHITTFAHNGASYPQHIILEKIKSPRTIDTAPPIGAVRPAYCSASGKCLLAFSPEYLHTYTGCTLQKFTEYTMTDWSDLLQELEKIRCRGYAVEREEVELGMACIAAPIFHHGIITAAISVSGPADRLTAEGRDLAIEAVKKTAADISRALDSKEM</sequence>
<dbReference type="Pfam" id="PF01614">
    <property type="entry name" value="IclR_C"/>
    <property type="match status" value="1"/>
</dbReference>
<keyword evidence="7" id="KW-1185">Reference proteome</keyword>
<dbReference type="PANTHER" id="PTHR30136">
    <property type="entry name" value="HELIX-TURN-HELIX TRANSCRIPTIONAL REGULATOR, ICLR FAMILY"/>
    <property type="match status" value="1"/>
</dbReference>
<dbReference type="InterPro" id="IPR005471">
    <property type="entry name" value="Tscrpt_reg_IclR_N"/>
</dbReference>
<dbReference type="Gene3D" id="3.30.450.40">
    <property type="match status" value="1"/>
</dbReference>
<protein>
    <submittedName>
        <fullName evidence="6">IclR family transcriptional regulator</fullName>
    </submittedName>
</protein>
<feature type="domain" description="HTH iclR-type" evidence="4">
    <location>
        <begin position="2"/>
        <end position="64"/>
    </location>
</feature>
<keyword evidence="2" id="KW-0238">DNA-binding</keyword>
<organism evidence="6 7">
    <name type="scientific">Megasphaera intestinihominis</name>
    <dbReference type="NCBI Taxonomy" id="3133159"/>
    <lineage>
        <taxon>Bacteria</taxon>
        <taxon>Bacillati</taxon>
        <taxon>Bacillota</taxon>
        <taxon>Negativicutes</taxon>
        <taxon>Veillonellales</taxon>
        <taxon>Veillonellaceae</taxon>
        <taxon>Megasphaera</taxon>
    </lineage>
</organism>
<keyword evidence="1" id="KW-0805">Transcription regulation</keyword>
<comment type="caution">
    <text evidence="6">The sequence shown here is derived from an EMBL/GenBank/DDBJ whole genome shotgun (WGS) entry which is preliminary data.</text>
</comment>
<evidence type="ECO:0000256" key="2">
    <source>
        <dbReference type="ARBA" id="ARBA00023125"/>
    </source>
</evidence>
<dbReference type="Pfam" id="PF09339">
    <property type="entry name" value="HTH_IclR"/>
    <property type="match status" value="1"/>
</dbReference>
<dbReference type="PROSITE" id="PS51077">
    <property type="entry name" value="HTH_ICLR"/>
    <property type="match status" value="1"/>
</dbReference>